<evidence type="ECO:0000313" key="3">
    <source>
        <dbReference type="EMBL" id="KPL77789.1"/>
    </source>
</evidence>
<dbReference type="Pfam" id="PF07508">
    <property type="entry name" value="Recombinase"/>
    <property type="match status" value="1"/>
</dbReference>
<dbReference type="Gene3D" id="3.90.1750.20">
    <property type="entry name" value="Putative Large Serine Recombinase, Chain B, Domain 2"/>
    <property type="match status" value="1"/>
</dbReference>
<dbReference type="PANTHER" id="PTHR30461">
    <property type="entry name" value="DNA-INVERTASE FROM LAMBDOID PROPHAGE"/>
    <property type="match status" value="1"/>
</dbReference>
<dbReference type="Pfam" id="PF00239">
    <property type="entry name" value="Resolvase"/>
    <property type="match status" value="1"/>
</dbReference>
<keyword evidence="4" id="KW-1185">Reference proteome</keyword>
<feature type="domain" description="Resolvase/invertase-type recombinase catalytic" evidence="1">
    <location>
        <begin position="14"/>
        <end position="161"/>
    </location>
</feature>
<dbReference type="STRING" id="360411.AC812_02805"/>
<dbReference type="EMBL" id="LGHJ01000008">
    <property type="protein sequence ID" value="KPL77789.1"/>
    <property type="molecule type" value="Genomic_DNA"/>
</dbReference>
<name>A0A0P6XWH0_9CHLR</name>
<sequence length="553" mass="64505">MNRYKQREDSSPIPGAAYIRFSSEMQSDSFSLDAQLRQIKEQAERDGVEIVKVFADPAQSAYRKKYRPGINAMREAARRGEFKVLYVHKVDRLARRLEWSLEIVHELQELDIIFKAVQQPFDLGTPEGKLLFHLVSSLGEFYSDNLSKETNKGKLERSLQGYHNGAVPWGYISVLQGNRKVGVPDPEKAPVVVAMFERYATGQYSDMQIAAWLNEQGYLTAKNRMFNKDSVRDMLCNPYYVGKIRYRGMTVRPKGVSYRSTPPKVSDGQHEPIITQELWDRCQALRASRRVVPKPGQKAARIHLLQSLAVCAHCGRRLRVQTPKNYPTYYREDSHLRGYYDCPYSGQSIHADKLDEQVADLIQSLKLTPTWEEDVRKLLHDEQDRSDPESERKEIRSMLRLMRDNYERGLYEGEEYQYWQKVNSLKEKLDLLTRIPELAIERAALTLLNLHDSWEWATREERKMLVRTMIQEVGCDVGTKRIMWVKVNPDYEILFRLMDRLRPDAERRYWIREQGAEGNIVDIGEEMRQKVTEVKIAFPVSHNTLTSVEEYVQ</sequence>
<accession>A0A0P6XWH0</accession>
<dbReference type="InterPro" id="IPR006119">
    <property type="entry name" value="Resolv_N"/>
</dbReference>
<dbReference type="OrthoDB" id="154740at2"/>
<dbReference type="InterPro" id="IPR050639">
    <property type="entry name" value="SSR_resolvase"/>
</dbReference>
<evidence type="ECO:0000313" key="4">
    <source>
        <dbReference type="Proteomes" id="UP000050514"/>
    </source>
</evidence>
<dbReference type="SMART" id="SM00857">
    <property type="entry name" value="Resolvase"/>
    <property type="match status" value="1"/>
</dbReference>
<evidence type="ECO:0008006" key="5">
    <source>
        <dbReference type="Google" id="ProtNLM"/>
    </source>
</evidence>
<dbReference type="InterPro" id="IPR038109">
    <property type="entry name" value="DNA_bind_recomb_sf"/>
</dbReference>
<dbReference type="GO" id="GO:0000150">
    <property type="term" value="F:DNA strand exchange activity"/>
    <property type="evidence" value="ECO:0007669"/>
    <property type="project" value="InterPro"/>
</dbReference>
<evidence type="ECO:0000259" key="1">
    <source>
        <dbReference type="PROSITE" id="PS51736"/>
    </source>
</evidence>
<dbReference type="Gene3D" id="3.40.50.1390">
    <property type="entry name" value="Resolvase, N-terminal catalytic domain"/>
    <property type="match status" value="1"/>
</dbReference>
<dbReference type="InterPro" id="IPR036162">
    <property type="entry name" value="Resolvase-like_N_sf"/>
</dbReference>
<dbReference type="InterPro" id="IPR011109">
    <property type="entry name" value="DNA_bind_recombinase_dom"/>
</dbReference>
<dbReference type="RefSeq" id="WP_062158775.1">
    <property type="nucleotide sequence ID" value="NZ_DF967971.1"/>
</dbReference>
<dbReference type="PROSITE" id="PS51736">
    <property type="entry name" value="RECOMBINASES_3"/>
    <property type="match status" value="1"/>
</dbReference>
<feature type="domain" description="Recombinase" evidence="2">
    <location>
        <begin position="168"/>
        <end position="292"/>
    </location>
</feature>
<comment type="caution">
    <text evidence="3">The sequence shown here is derived from an EMBL/GenBank/DDBJ whole genome shotgun (WGS) entry which is preliminary data.</text>
</comment>
<protein>
    <recommendedName>
        <fullName evidence="5">Recombinase family protein</fullName>
    </recommendedName>
</protein>
<dbReference type="AlphaFoldDB" id="A0A0P6XWH0"/>
<organism evidence="3 4">
    <name type="scientific">Bellilinea caldifistulae</name>
    <dbReference type="NCBI Taxonomy" id="360411"/>
    <lineage>
        <taxon>Bacteria</taxon>
        <taxon>Bacillati</taxon>
        <taxon>Chloroflexota</taxon>
        <taxon>Anaerolineae</taxon>
        <taxon>Anaerolineales</taxon>
        <taxon>Anaerolineaceae</taxon>
        <taxon>Bellilinea</taxon>
    </lineage>
</organism>
<dbReference type="Proteomes" id="UP000050514">
    <property type="component" value="Unassembled WGS sequence"/>
</dbReference>
<gene>
    <name evidence="3" type="ORF">AC812_02805</name>
</gene>
<dbReference type="SUPFAM" id="SSF53041">
    <property type="entry name" value="Resolvase-like"/>
    <property type="match status" value="1"/>
</dbReference>
<proteinExistence type="predicted"/>
<dbReference type="Pfam" id="PF13408">
    <property type="entry name" value="Zn_ribbon_recom"/>
    <property type="match status" value="1"/>
</dbReference>
<dbReference type="GO" id="GO:0003677">
    <property type="term" value="F:DNA binding"/>
    <property type="evidence" value="ECO:0007669"/>
    <property type="project" value="InterPro"/>
</dbReference>
<reference evidence="3 4" key="1">
    <citation type="submission" date="2015-07" db="EMBL/GenBank/DDBJ databases">
        <title>Draft genome of Bellilinea caldifistulae DSM 17877.</title>
        <authorList>
            <person name="Hemp J."/>
            <person name="Ward L.M."/>
            <person name="Pace L.A."/>
            <person name="Fischer W.W."/>
        </authorList>
    </citation>
    <scope>NUCLEOTIDE SEQUENCE [LARGE SCALE GENOMIC DNA]</scope>
    <source>
        <strain evidence="3 4">GOMI-1</strain>
    </source>
</reference>
<dbReference type="PANTHER" id="PTHR30461:SF23">
    <property type="entry name" value="DNA RECOMBINASE-RELATED"/>
    <property type="match status" value="1"/>
</dbReference>
<evidence type="ECO:0000259" key="2">
    <source>
        <dbReference type="PROSITE" id="PS51737"/>
    </source>
</evidence>
<dbReference type="PROSITE" id="PS51737">
    <property type="entry name" value="RECOMBINASE_DNA_BIND"/>
    <property type="match status" value="1"/>
</dbReference>
<dbReference type="InterPro" id="IPR025827">
    <property type="entry name" value="Zn_ribbon_recom_dom"/>
</dbReference>
<dbReference type="CDD" id="cd00338">
    <property type="entry name" value="Ser_Recombinase"/>
    <property type="match status" value="1"/>
</dbReference>